<dbReference type="PANTHER" id="PTHR14209">
    <property type="entry name" value="ISOAMYL ACETATE-HYDROLYZING ESTERASE 1"/>
    <property type="match status" value="1"/>
</dbReference>
<protein>
    <recommendedName>
        <fullName evidence="1">SGNH hydrolase-type esterase domain-containing protein</fullName>
    </recommendedName>
</protein>
<dbReference type="GeneID" id="39585254"/>
<dbReference type="RefSeq" id="XP_028480390.1">
    <property type="nucleotide sequence ID" value="XM_028616533.1"/>
</dbReference>
<gene>
    <name evidence="2" type="ORF">EHS24_000711</name>
</gene>
<dbReference type="STRING" id="105984.A0A427YAQ4"/>
<evidence type="ECO:0000313" key="3">
    <source>
        <dbReference type="Proteomes" id="UP000279236"/>
    </source>
</evidence>
<sequence>MGYPHIIVTGDSIAQGSFAPGGYGAALAQRYAGKADVLNRGMGGYNSHQLLLKLRSDLLPAGVHPLLFVVHIGTNDSALDGSQTVGTFQFCKAQLTVQVSVNDYRTNLTSIVGELKSSYPAAAIVLLTPSTLNVAVTRAAEDSMDLPEDLRHYRQPDNTEHYVNACVGVGEGAGVPVINVFDLHEAAVAVGDKLEDLFSDGLHFTAKGYEIVTRALLKTIDSRYPDLRPLKMSEAFPAFFSYTHDTEPEGSKGQRANAIFTRLRAMYEAEALAEEEAKEAAATKGG</sequence>
<dbReference type="Pfam" id="PF13472">
    <property type="entry name" value="Lipase_GDSL_2"/>
    <property type="match status" value="1"/>
</dbReference>
<dbReference type="InterPro" id="IPR045136">
    <property type="entry name" value="Iah1-like"/>
</dbReference>
<evidence type="ECO:0000259" key="1">
    <source>
        <dbReference type="Pfam" id="PF13472"/>
    </source>
</evidence>
<dbReference type="PANTHER" id="PTHR14209:SF19">
    <property type="entry name" value="ISOAMYL ACETATE-HYDROLYZING ESTERASE 1 HOMOLOG"/>
    <property type="match status" value="1"/>
</dbReference>
<dbReference type="Gene3D" id="3.40.50.1110">
    <property type="entry name" value="SGNH hydrolase"/>
    <property type="match status" value="1"/>
</dbReference>
<dbReference type="InterPro" id="IPR036514">
    <property type="entry name" value="SGNH_hydro_sf"/>
</dbReference>
<evidence type="ECO:0000313" key="2">
    <source>
        <dbReference type="EMBL" id="RSH88182.1"/>
    </source>
</evidence>
<keyword evidence="3" id="KW-1185">Reference proteome</keyword>
<dbReference type="SUPFAM" id="SSF52266">
    <property type="entry name" value="SGNH hydrolase"/>
    <property type="match status" value="1"/>
</dbReference>
<name>A0A427YAQ4_9TREE</name>
<dbReference type="EMBL" id="RSCE01000001">
    <property type="protein sequence ID" value="RSH88182.1"/>
    <property type="molecule type" value="Genomic_DNA"/>
</dbReference>
<organism evidence="2 3">
    <name type="scientific">Apiotrichum porosum</name>
    <dbReference type="NCBI Taxonomy" id="105984"/>
    <lineage>
        <taxon>Eukaryota</taxon>
        <taxon>Fungi</taxon>
        <taxon>Dikarya</taxon>
        <taxon>Basidiomycota</taxon>
        <taxon>Agaricomycotina</taxon>
        <taxon>Tremellomycetes</taxon>
        <taxon>Trichosporonales</taxon>
        <taxon>Trichosporonaceae</taxon>
        <taxon>Apiotrichum</taxon>
    </lineage>
</organism>
<accession>A0A427YAQ4</accession>
<dbReference type="InterPro" id="IPR013830">
    <property type="entry name" value="SGNH_hydro"/>
</dbReference>
<feature type="domain" description="SGNH hydrolase-type esterase" evidence="1">
    <location>
        <begin position="10"/>
        <end position="211"/>
    </location>
</feature>
<dbReference type="AlphaFoldDB" id="A0A427YAQ4"/>
<dbReference type="Proteomes" id="UP000279236">
    <property type="component" value="Unassembled WGS sequence"/>
</dbReference>
<comment type="caution">
    <text evidence="2">The sequence shown here is derived from an EMBL/GenBank/DDBJ whole genome shotgun (WGS) entry which is preliminary data.</text>
</comment>
<reference evidence="2 3" key="1">
    <citation type="submission" date="2018-11" db="EMBL/GenBank/DDBJ databases">
        <title>Genome sequence of Apiotrichum porosum DSM 27194.</title>
        <authorList>
            <person name="Aliyu H."/>
            <person name="Gorte O."/>
            <person name="Ochsenreither K."/>
        </authorList>
    </citation>
    <scope>NUCLEOTIDE SEQUENCE [LARGE SCALE GENOMIC DNA]</scope>
    <source>
        <strain evidence="2 3">DSM 27194</strain>
    </source>
</reference>
<proteinExistence type="predicted"/>
<dbReference type="OrthoDB" id="671439at2759"/>